<comment type="caution">
    <text evidence="1">The sequence shown here is derived from an EMBL/GenBank/DDBJ whole genome shotgun (WGS) entry which is preliminary data.</text>
</comment>
<protein>
    <submittedName>
        <fullName evidence="1">Uncharacterized protein</fullName>
    </submittedName>
</protein>
<gene>
    <name evidence="1" type="ORF">CWD77_09455</name>
</gene>
<dbReference type="AlphaFoldDB" id="A0A2N0VHU3"/>
<evidence type="ECO:0000313" key="1">
    <source>
        <dbReference type="EMBL" id="PKD43775.1"/>
    </source>
</evidence>
<dbReference type="Proteomes" id="UP000233398">
    <property type="component" value="Unassembled WGS sequence"/>
</dbReference>
<dbReference type="OrthoDB" id="9937276at2"/>
<reference evidence="1 2" key="1">
    <citation type="submission" date="2017-11" db="EMBL/GenBank/DDBJ databases">
        <title>Rhodohalobacter 15182 sp. nov., isolated from a salt lake.</title>
        <authorList>
            <person name="Han S."/>
        </authorList>
    </citation>
    <scope>NUCLEOTIDE SEQUENCE [LARGE SCALE GENOMIC DNA]</scope>
    <source>
        <strain evidence="1 2">15182</strain>
    </source>
</reference>
<proteinExistence type="predicted"/>
<accession>A0A2N0VHU3</accession>
<name>A0A2N0VHU3_9BACT</name>
<keyword evidence="2" id="KW-1185">Reference proteome</keyword>
<organism evidence="1 2">
    <name type="scientific">Rhodohalobacter barkolensis</name>
    <dbReference type="NCBI Taxonomy" id="2053187"/>
    <lineage>
        <taxon>Bacteria</taxon>
        <taxon>Pseudomonadati</taxon>
        <taxon>Balneolota</taxon>
        <taxon>Balneolia</taxon>
        <taxon>Balneolales</taxon>
        <taxon>Balneolaceae</taxon>
        <taxon>Rhodohalobacter</taxon>
    </lineage>
</organism>
<evidence type="ECO:0000313" key="2">
    <source>
        <dbReference type="Proteomes" id="UP000233398"/>
    </source>
</evidence>
<dbReference type="EMBL" id="PISP01000002">
    <property type="protein sequence ID" value="PKD43775.1"/>
    <property type="molecule type" value="Genomic_DNA"/>
</dbReference>
<dbReference type="RefSeq" id="WP_101073315.1">
    <property type="nucleotide sequence ID" value="NZ_PISP01000002.1"/>
</dbReference>
<sequence>MLNKTRHEEFKTALSLFRLTIKDFSSQLVNPNSGKIGVSHAAVIQVSKYQEHNEWIDKEIDKLIAKARIHFPEYYQKRKHILKAI</sequence>